<dbReference type="EMBL" id="JBDJPC010000011">
    <property type="protein sequence ID" value="KAL1489974.1"/>
    <property type="molecule type" value="Genomic_DNA"/>
</dbReference>
<evidence type="ECO:0000313" key="1">
    <source>
        <dbReference type="EMBL" id="KAL1489974.1"/>
    </source>
</evidence>
<dbReference type="AlphaFoldDB" id="A0ABD1E5V0"/>
<evidence type="ECO:0008006" key="3">
    <source>
        <dbReference type="Google" id="ProtNLM"/>
    </source>
</evidence>
<evidence type="ECO:0000313" key="2">
    <source>
        <dbReference type="Proteomes" id="UP001566132"/>
    </source>
</evidence>
<reference evidence="1 2" key="1">
    <citation type="submission" date="2024-05" db="EMBL/GenBank/DDBJ databases">
        <title>Genetic variation in Jamaican populations of the coffee berry borer (Hypothenemus hampei).</title>
        <authorList>
            <person name="Errbii M."/>
            <person name="Myrie A."/>
        </authorList>
    </citation>
    <scope>NUCLEOTIDE SEQUENCE [LARGE SCALE GENOMIC DNA]</scope>
    <source>
        <strain evidence="1">JA-Hopewell-2020-01-JO</strain>
        <tissue evidence="1">Whole body</tissue>
    </source>
</reference>
<gene>
    <name evidence="1" type="ORF">ABEB36_013896</name>
</gene>
<organism evidence="1 2">
    <name type="scientific">Hypothenemus hampei</name>
    <name type="common">Coffee berry borer</name>
    <dbReference type="NCBI Taxonomy" id="57062"/>
    <lineage>
        <taxon>Eukaryota</taxon>
        <taxon>Metazoa</taxon>
        <taxon>Ecdysozoa</taxon>
        <taxon>Arthropoda</taxon>
        <taxon>Hexapoda</taxon>
        <taxon>Insecta</taxon>
        <taxon>Pterygota</taxon>
        <taxon>Neoptera</taxon>
        <taxon>Endopterygota</taxon>
        <taxon>Coleoptera</taxon>
        <taxon>Polyphaga</taxon>
        <taxon>Cucujiformia</taxon>
        <taxon>Curculionidae</taxon>
        <taxon>Scolytinae</taxon>
        <taxon>Hypothenemus</taxon>
    </lineage>
</organism>
<protein>
    <recommendedName>
        <fullName evidence="3">Transposase</fullName>
    </recommendedName>
</protein>
<accession>A0ABD1E5V0</accession>
<dbReference type="Proteomes" id="UP001566132">
    <property type="component" value="Unassembled WGS sequence"/>
</dbReference>
<keyword evidence="2" id="KW-1185">Reference proteome</keyword>
<comment type="caution">
    <text evidence="1">The sequence shown here is derived from an EMBL/GenBank/DDBJ whole genome shotgun (WGS) entry which is preliminary data.</text>
</comment>
<proteinExistence type="predicted"/>
<dbReference type="InterPro" id="IPR036397">
    <property type="entry name" value="RNaseH_sf"/>
</dbReference>
<dbReference type="Gene3D" id="3.30.420.10">
    <property type="entry name" value="Ribonuclease H-like superfamily/Ribonuclease H"/>
    <property type="match status" value="1"/>
</dbReference>
<name>A0ABD1E5V0_HYPHA</name>
<sequence>MADPTIMTKSPPLSDIKHPEEVVRMAMNDNLKFAVLIGLIEVGQVSNKEVVNTVLQLRYCQQMDGLKKGVKEKRSATFNRKQIILHHDNARPHAALASRLGYCTASTIASRPGSLR</sequence>